<keyword evidence="1" id="KW-0677">Repeat</keyword>
<proteinExistence type="predicted"/>
<dbReference type="Pfam" id="PF16244">
    <property type="entry name" value="DUF4901"/>
    <property type="match status" value="2"/>
</dbReference>
<dbReference type="RefSeq" id="WP_003372906.1">
    <property type="nucleotide sequence ID" value="NZ_JACBBA010000002.1"/>
</dbReference>
<gene>
    <name evidence="2" type="ORF">FDG31_11480</name>
</gene>
<dbReference type="PROSITE" id="PS51272">
    <property type="entry name" value="SLH"/>
    <property type="match status" value="1"/>
</dbReference>
<dbReference type="EMBL" id="SXFB01000008">
    <property type="protein sequence ID" value="NFV26781.1"/>
    <property type="molecule type" value="Genomic_DNA"/>
</dbReference>
<comment type="caution">
    <text evidence="2">The sequence shown here is derived from an EMBL/GenBank/DDBJ whole genome shotgun (WGS) entry which is preliminary data.</text>
</comment>
<dbReference type="Pfam" id="PF00395">
    <property type="entry name" value="SLH"/>
    <property type="match status" value="2"/>
</dbReference>
<reference evidence="2 3" key="1">
    <citation type="submission" date="2019-04" db="EMBL/GenBank/DDBJ databases">
        <title>Genome sequencing of Clostridium botulinum Groups I-IV and Clostridium butyricum.</title>
        <authorList>
            <person name="Brunt J."/>
            <person name="Van Vliet A.H.M."/>
            <person name="Stringer S.C."/>
            <person name="Carter A.T."/>
            <person name="Peck M.W."/>
        </authorList>
    </citation>
    <scope>NUCLEOTIDE SEQUENCE [LARGE SCALE GENOMIC DNA]</scope>
    <source>
        <strain evidence="2 3">BL81</strain>
    </source>
</reference>
<dbReference type="Proteomes" id="UP000486903">
    <property type="component" value="Unassembled WGS sequence"/>
</dbReference>
<sequence>MKKNYFLSILLFFSLILSIQYPAFADENYSKSLENAIAKTKDIITIPDTYTDFTYSGREQKKALGQVNLFELNWSEVQGKYGNISVSIDEDGNILDFYKYSNENTSKLLASVTKDKARQACEDFIKKALVNHYSSLKEVSTYNDPTDNAYTFKYKYYFNNIPLNFLYVNISVDKHTGEIITFNTNNLNINSLSYPPNDNILEKFKAKKSYIDKIGLKLNYYSYYDYKKNKLNIFPAYCINNTPDVAIDAHSGEKISINNENIYLNKDGYKNTNESLDSLKNLTKEEDDAIKNVSGLITKDTATDIIKKYGDLDSFESKISNSHINKDLISNNYIWTINFENASAEIDAKSSELLSFYHYSNVDDKNNMIPIDDAKNIANNFLNEVSPNKFKETKLEVLDTNINENDSFYNFKFIRQVNGINFINNYLMVSINKSSGKVCEYNSQWYDNINFPDIDSALTPESIFDKVSDKFGLEYTMSNDKNISLIYNFIDLDENYLVNPFNGTRIKFNGEDYTEHTLPKYSDINGHWCEKIVKELLENGYYLKGDQFNPDNNITQINFLRYLYSQIWDFNNNDDDKFYDMIIEKGILKTEEKSPNLFLTNKDISKLIVRYLGYDKIARNSYIFNNTFNDSIEDDVKGYAAICHSLGIITGDENNNFNPNNNVTNAEAAKIIYNLLTKANNK</sequence>
<dbReference type="InterPro" id="IPR032599">
    <property type="entry name" value="YcdB/YcdC_rep_domain"/>
</dbReference>
<protein>
    <submittedName>
        <fullName evidence="2">Peptidase M4</fullName>
    </submittedName>
</protein>
<name>A0A6B4JQS8_CLOBO</name>
<dbReference type="InterPro" id="IPR001119">
    <property type="entry name" value="SLH_dom"/>
</dbReference>
<accession>A0A6B4JQS8</accession>
<evidence type="ECO:0000256" key="1">
    <source>
        <dbReference type="ARBA" id="ARBA00022737"/>
    </source>
</evidence>
<dbReference type="AlphaFoldDB" id="A0A6B4JQS8"/>
<organism evidence="2 3">
    <name type="scientific">Clostridium botulinum</name>
    <dbReference type="NCBI Taxonomy" id="1491"/>
    <lineage>
        <taxon>Bacteria</taxon>
        <taxon>Bacillati</taxon>
        <taxon>Bacillota</taxon>
        <taxon>Clostridia</taxon>
        <taxon>Eubacteriales</taxon>
        <taxon>Clostridiaceae</taxon>
        <taxon>Clostridium</taxon>
    </lineage>
</organism>
<evidence type="ECO:0000313" key="3">
    <source>
        <dbReference type="Proteomes" id="UP000486903"/>
    </source>
</evidence>
<evidence type="ECO:0000313" key="2">
    <source>
        <dbReference type="EMBL" id="NFV26781.1"/>
    </source>
</evidence>